<dbReference type="RefSeq" id="WP_065255704.1">
    <property type="nucleotide sequence ID" value="NZ_LZDR01000043.1"/>
</dbReference>
<protein>
    <recommendedName>
        <fullName evidence="4">Lipoprotein</fullName>
    </recommendedName>
</protein>
<feature type="signal peptide" evidence="1">
    <location>
        <begin position="1"/>
        <end position="19"/>
    </location>
</feature>
<keyword evidence="1" id="KW-0732">Signal</keyword>
<dbReference type="PROSITE" id="PS51257">
    <property type="entry name" value="PROKAR_LIPOPROTEIN"/>
    <property type="match status" value="1"/>
</dbReference>
<accession>A0A1B8Q7B2</accession>
<evidence type="ECO:0000313" key="2">
    <source>
        <dbReference type="EMBL" id="OBX65599.1"/>
    </source>
</evidence>
<feature type="chain" id="PRO_5008612178" description="Lipoprotein" evidence="1">
    <location>
        <begin position="20"/>
        <end position="130"/>
    </location>
</feature>
<sequence>MKKALISLAVVTVALTGCATTNIAPQHVNPANYQGYDCTVLQSEVARISQTAKATENQNIGLSATGIGIGLAGGRGGIYPSISVGAGLGSGARQAKTNTLAKLYGEHDAMIVAARQKGCAFAQNVKIYGE</sequence>
<gene>
    <name evidence="2" type="ORF">A9309_01830</name>
</gene>
<dbReference type="AlphaFoldDB" id="A0A1B8Q7B2"/>
<proteinExistence type="predicted"/>
<name>A0A1B8Q7B2_MORLA</name>
<evidence type="ECO:0000313" key="3">
    <source>
        <dbReference type="Proteomes" id="UP000092607"/>
    </source>
</evidence>
<dbReference type="Proteomes" id="UP000092607">
    <property type="component" value="Unassembled WGS sequence"/>
</dbReference>
<dbReference type="OrthoDB" id="6647798at2"/>
<comment type="caution">
    <text evidence="2">The sequence shown here is derived from an EMBL/GenBank/DDBJ whole genome shotgun (WGS) entry which is preliminary data.</text>
</comment>
<dbReference type="EMBL" id="LZMS01000033">
    <property type="protein sequence ID" value="OBX65599.1"/>
    <property type="molecule type" value="Genomic_DNA"/>
</dbReference>
<evidence type="ECO:0000256" key="1">
    <source>
        <dbReference type="SAM" id="SignalP"/>
    </source>
</evidence>
<reference evidence="2 3" key="1">
    <citation type="submission" date="2016-06" db="EMBL/GenBank/DDBJ databases">
        <title>Draft genome of Moraxella lacunata CCUG 57757A.</title>
        <authorList>
            <person name="Salva-Serra F."/>
            <person name="Engstrom-Jakobsson H."/>
            <person name="Thorell K."/>
            <person name="Gonzales-Siles L."/>
            <person name="Karlsson R."/>
            <person name="Boulund F."/>
            <person name="Engstrand L."/>
            <person name="Kristiansson E."/>
            <person name="Moore E."/>
        </authorList>
    </citation>
    <scope>NUCLEOTIDE SEQUENCE [LARGE SCALE GENOMIC DNA]</scope>
    <source>
        <strain evidence="2 3">CCUG 57757A</strain>
    </source>
</reference>
<organism evidence="2 3">
    <name type="scientific">Moraxella lacunata</name>
    <dbReference type="NCBI Taxonomy" id="477"/>
    <lineage>
        <taxon>Bacteria</taxon>
        <taxon>Pseudomonadati</taxon>
        <taxon>Pseudomonadota</taxon>
        <taxon>Gammaproteobacteria</taxon>
        <taxon>Moraxellales</taxon>
        <taxon>Moraxellaceae</taxon>
        <taxon>Moraxella</taxon>
    </lineage>
</organism>
<evidence type="ECO:0008006" key="4">
    <source>
        <dbReference type="Google" id="ProtNLM"/>
    </source>
</evidence>